<dbReference type="CDD" id="cd00403">
    <property type="entry name" value="Ribosomal_L1"/>
    <property type="match status" value="1"/>
</dbReference>
<comment type="similarity">
    <text evidence="1 6">Belongs to the universal ribosomal protein uL1 family.</text>
</comment>
<dbReference type="GO" id="GO:0003735">
    <property type="term" value="F:structural constituent of ribosome"/>
    <property type="evidence" value="ECO:0007669"/>
    <property type="project" value="InterPro"/>
</dbReference>
<dbReference type="PANTHER" id="PTHR36427">
    <property type="entry name" value="54S RIBOSOMAL PROTEIN L1, MITOCHONDRIAL"/>
    <property type="match status" value="1"/>
</dbReference>
<dbReference type="Proteomes" id="UP000664859">
    <property type="component" value="Unassembled WGS sequence"/>
</dbReference>
<dbReference type="PROSITE" id="PS01199">
    <property type="entry name" value="RIBOSOMAL_L1"/>
    <property type="match status" value="1"/>
</dbReference>
<dbReference type="EMBL" id="JAFCMP010000412">
    <property type="protein sequence ID" value="KAG5180106.1"/>
    <property type="molecule type" value="Genomic_DNA"/>
</dbReference>
<evidence type="ECO:0000256" key="4">
    <source>
        <dbReference type="ARBA" id="ARBA00022980"/>
    </source>
</evidence>
<accession>A0A835YR92</accession>
<evidence type="ECO:0000313" key="9">
    <source>
        <dbReference type="Proteomes" id="UP000664859"/>
    </source>
</evidence>
<evidence type="ECO:0000256" key="3">
    <source>
        <dbReference type="ARBA" id="ARBA00022884"/>
    </source>
</evidence>
<dbReference type="GO" id="GO:0015934">
    <property type="term" value="C:large ribosomal subunit"/>
    <property type="evidence" value="ECO:0007669"/>
    <property type="project" value="InterPro"/>
</dbReference>
<dbReference type="Pfam" id="PF00687">
    <property type="entry name" value="Ribosomal_L1"/>
    <property type="match status" value="1"/>
</dbReference>
<evidence type="ECO:0000256" key="6">
    <source>
        <dbReference type="RuleBase" id="RU000659"/>
    </source>
</evidence>
<evidence type="ECO:0000256" key="1">
    <source>
        <dbReference type="ARBA" id="ARBA00010531"/>
    </source>
</evidence>
<evidence type="ECO:0000313" key="8">
    <source>
        <dbReference type="EMBL" id="KAG5180106.1"/>
    </source>
</evidence>
<name>A0A835YR92_9STRA</name>
<evidence type="ECO:0000256" key="7">
    <source>
        <dbReference type="SAM" id="Coils"/>
    </source>
</evidence>
<dbReference type="Gene3D" id="3.40.50.790">
    <property type="match status" value="1"/>
</dbReference>
<dbReference type="InterPro" id="IPR023673">
    <property type="entry name" value="Ribosomal_uL1_CS"/>
</dbReference>
<comment type="caution">
    <text evidence="8">The sequence shown here is derived from an EMBL/GenBank/DDBJ whole genome shotgun (WGS) entry which is preliminary data.</text>
</comment>
<keyword evidence="7" id="KW-0175">Coiled coil</keyword>
<dbReference type="OrthoDB" id="1747252at2759"/>
<dbReference type="PANTHER" id="PTHR36427:SF4">
    <property type="entry name" value="RIBOSOMAL PROTEIN L1P_L10E FAMILY"/>
    <property type="match status" value="1"/>
</dbReference>
<keyword evidence="5 6" id="KW-0687">Ribonucleoprotein</keyword>
<dbReference type="InterPro" id="IPR028364">
    <property type="entry name" value="Ribosomal_uL1/biogenesis"/>
</dbReference>
<evidence type="ECO:0000256" key="2">
    <source>
        <dbReference type="ARBA" id="ARBA00022730"/>
    </source>
</evidence>
<dbReference type="HAMAP" id="MF_01318_B">
    <property type="entry name" value="Ribosomal_uL1_B"/>
    <property type="match status" value="1"/>
</dbReference>
<sequence>MATKTKAKKPDNEKLTHSVATAIAMVQANARAQRRNFVESLELALVLGVDPRKPNQAVRGAVTLPHGTGKEVRVAVFARGAEAEAALAAGASRVGAEDLMEDIMAGKIDFERLIATPDMMPLVGRVARVLGPRGLMPNPKLGTITKDTAPAVRASKGGQVQYRAFKDGQVLAGLGKVNFTHEQLMDNVRAFMLAISTSKPEGAKGKYMKQAYMSSSMGKGVPVTIATIDPSNGRFMLITQEEKAMLAREQAEQAAQEASAAAAAAAAAEAAAAASAEAAAAVAAEGAEHAEARSATAAA</sequence>
<feature type="non-terminal residue" evidence="8">
    <location>
        <position position="1"/>
    </location>
</feature>
<dbReference type="SUPFAM" id="SSF56808">
    <property type="entry name" value="Ribosomal protein L1"/>
    <property type="match status" value="1"/>
</dbReference>
<dbReference type="FunFam" id="3.40.50.790:FF:000001">
    <property type="entry name" value="50S ribosomal protein L1"/>
    <property type="match status" value="1"/>
</dbReference>
<dbReference type="GO" id="GO:0006412">
    <property type="term" value="P:translation"/>
    <property type="evidence" value="ECO:0007669"/>
    <property type="project" value="InterPro"/>
</dbReference>
<dbReference type="NCBIfam" id="TIGR01169">
    <property type="entry name" value="rplA_bact"/>
    <property type="match status" value="1"/>
</dbReference>
<dbReference type="Gene3D" id="3.30.190.20">
    <property type="match status" value="1"/>
</dbReference>
<keyword evidence="9" id="KW-1185">Reference proteome</keyword>
<dbReference type="InterPro" id="IPR005878">
    <property type="entry name" value="Ribosom_uL1_bac-type"/>
</dbReference>
<keyword evidence="2" id="KW-0699">rRNA-binding</keyword>
<gene>
    <name evidence="8" type="ORF">JKP88DRAFT_200589</name>
</gene>
<proteinExistence type="inferred from homology"/>
<feature type="coiled-coil region" evidence="7">
    <location>
        <begin position="237"/>
        <end position="268"/>
    </location>
</feature>
<protein>
    <recommendedName>
        <fullName evidence="6">Ribosomal protein</fullName>
    </recommendedName>
</protein>
<organism evidence="8 9">
    <name type="scientific">Tribonema minus</name>
    <dbReference type="NCBI Taxonomy" id="303371"/>
    <lineage>
        <taxon>Eukaryota</taxon>
        <taxon>Sar</taxon>
        <taxon>Stramenopiles</taxon>
        <taxon>Ochrophyta</taxon>
        <taxon>PX clade</taxon>
        <taxon>Xanthophyceae</taxon>
        <taxon>Tribonematales</taxon>
        <taxon>Tribonemataceae</taxon>
        <taxon>Tribonema</taxon>
    </lineage>
</organism>
<dbReference type="AlphaFoldDB" id="A0A835YR92"/>
<dbReference type="InterPro" id="IPR023674">
    <property type="entry name" value="Ribosomal_uL1-like"/>
</dbReference>
<keyword evidence="3" id="KW-0694">RNA-binding</keyword>
<keyword evidence="4 6" id="KW-0689">Ribosomal protein</keyword>
<dbReference type="GO" id="GO:0019843">
    <property type="term" value="F:rRNA binding"/>
    <property type="evidence" value="ECO:0007669"/>
    <property type="project" value="UniProtKB-KW"/>
</dbReference>
<reference evidence="8" key="1">
    <citation type="submission" date="2021-02" db="EMBL/GenBank/DDBJ databases">
        <title>First Annotated Genome of the Yellow-green Alga Tribonema minus.</title>
        <authorList>
            <person name="Mahan K.M."/>
        </authorList>
    </citation>
    <scope>NUCLEOTIDE SEQUENCE</scope>
    <source>
        <strain evidence="8">UTEX B ZZ1240</strain>
    </source>
</reference>
<evidence type="ECO:0000256" key="5">
    <source>
        <dbReference type="ARBA" id="ARBA00023274"/>
    </source>
</evidence>
<dbReference type="InterPro" id="IPR016095">
    <property type="entry name" value="Ribosomal_uL1_3-a/b-sand"/>
</dbReference>